<dbReference type="InterPro" id="IPR051912">
    <property type="entry name" value="Alkylbase_DNA_Glycosylase/TA"/>
</dbReference>
<dbReference type="GO" id="GO:0006285">
    <property type="term" value="P:base-excision repair, AP site formation"/>
    <property type="evidence" value="ECO:0007669"/>
    <property type="project" value="TreeGrafter"/>
</dbReference>
<evidence type="ECO:0000256" key="1">
    <source>
        <dbReference type="ARBA" id="ARBA00022763"/>
    </source>
</evidence>
<keyword evidence="4" id="KW-1185">Reference proteome</keyword>
<dbReference type="Proteomes" id="UP000642748">
    <property type="component" value="Unassembled WGS sequence"/>
</dbReference>
<protein>
    <submittedName>
        <fullName evidence="3">3-methyladenine DNA glycosylase</fullName>
    </submittedName>
</protein>
<comment type="caution">
    <text evidence="3">The sequence shown here is derived from an EMBL/GenBank/DDBJ whole genome shotgun (WGS) entry which is preliminary data.</text>
</comment>
<accession>A0A8J3QNQ2</accession>
<dbReference type="GO" id="GO:0032131">
    <property type="term" value="F:alkylated DNA binding"/>
    <property type="evidence" value="ECO:0007669"/>
    <property type="project" value="TreeGrafter"/>
</dbReference>
<proteinExistence type="predicted"/>
<dbReference type="GO" id="GO:0006307">
    <property type="term" value="P:DNA alkylation repair"/>
    <property type="evidence" value="ECO:0007669"/>
    <property type="project" value="TreeGrafter"/>
</dbReference>
<dbReference type="PANTHER" id="PTHR43003:SF6">
    <property type="entry name" value="DNA GLYCOSYLASE"/>
    <property type="match status" value="1"/>
</dbReference>
<dbReference type="GO" id="GO:0008725">
    <property type="term" value="F:DNA-3-methyladenine glycosylase activity"/>
    <property type="evidence" value="ECO:0007669"/>
    <property type="project" value="TreeGrafter"/>
</dbReference>
<evidence type="ECO:0000313" key="3">
    <source>
        <dbReference type="EMBL" id="GIH13831.1"/>
    </source>
</evidence>
<organism evidence="3 4">
    <name type="scientific">Rugosimonospora africana</name>
    <dbReference type="NCBI Taxonomy" id="556532"/>
    <lineage>
        <taxon>Bacteria</taxon>
        <taxon>Bacillati</taxon>
        <taxon>Actinomycetota</taxon>
        <taxon>Actinomycetes</taxon>
        <taxon>Micromonosporales</taxon>
        <taxon>Micromonosporaceae</taxon>
        <taxon>Rugosimonospora</taxon>
    </lineage>
</organism>
<keyword evidence="2" id="KW-0234">DNA repair</keyword>
<gene>
    <name evidence="3" type="ORF">Raf01_20030</name>
</gene>
<dbReference type="AlphaFoldDB" id="A0A8J3QNQ2"/>
<sequence length="311" mass="33544">MKTVLSLPAHYDFAGTLGPLRVFPADPAARLTATELWWAVRTPDGPATLHLRRYGDEAEATGYGAGAGWVIDRATAIAGLDDDVSGFTALAALDPVVRRAWHDRPGLRLTRTGRLFVHLLPTILGQKVTGKEAFRGYAKIVRHFGEQAPGPLPGLLLPPDPARIAGSPYWVFHPFGVEQKRADALRRVAAVADRLEAAPDAAAATARLVSMPGIGEWTAAEVVRLGYGDPDAVTVGDYNIPHHVVYALTGAVRAGSRESAPGRYSEADLRMLELLAPFTGQRARVVQLLTATRPAPPRFGPRMPIRSFARF</sequence>
<dbReference type="GO" id="GO:0032993">
    <property type="term" value="C:protein-DNA complex"/>
    <property type="evidence" value="ECO:0007669"/>
    <property type="project" value="TreeGrafter"/>
</dbReference>
<dbReference type="Gene3D" id="1.10.340.30">
    <property type="entry name" value="Hypothetical protein, domain 2"/>
    <property type="match status" value="1"/>
</dbReference>
<dbReference type="EMBL" id="BONZ01000017">
    <property type="protein sequence ID" value="GIH13831.1"/>
    <property type="molecule type" value="Genomic_DNA"/>
</dbReference>
<reference evidence="3" key="1">
    <citation type="submission" date="2021-01" db="EMBL/GenBank/DDBJ databases">
        <title>Whole genome shotgun sequence of Rugosimonospora africana NBRC 104875.</title>
        <authorList>
            <person name="Komaki H."/>
            <person name="Tamura T."/>
        </authorList>
    </citation>
    <scope>NUCLEOTIDE SEQUENCE</scope>
    <source>
        <strain evidence="3">NBRC 104875</strain>
    </source>
</reference>
<dbReference type="GO" id="GO:0043916">
    <property type="term" value="F:DNA-7-methylguanine glycosylase activity"/>
    <property type="evidence" value="ECO:0007669"/>
    <property type="project" value="TreeGrafter"/>
</dbReference>
<dbReference type="GO" id="GO:0005737">
    <property type="term" value="C:cytoplasm"/>
    <property type="evidence" value="ECO:0007669"/>
    <property type="project" value="TreeGrafter"/>
</dbReference>
<evidence type="ECO:0000313" key="4">
    <source>
        <dbReference type="Proteomes" id="UP000642748"/>
    </source>
</evidence>
<name>A0A8J3QNQ2_9ACTN</name>
<dbReference type="PANTHER" id="PTHR43003">
    <property type="entry name" value="DNA-3-METHYLADENINE GLYCOSYLASE"/>
    <property type="match status" value="1"/>
</dbReference>
<dbReference type="SUPFAM" id="SSF48150">
    <property type="entry name" value="DNA-glycosylase"/>
    <property type="match status" value="1"/>
</dbReference>
<keyword evidence="1" id="KW-0227">DNA damage</keyword>
<dbReference type="InterPro" id="IPR011257">
    <property type="entry name" value="DNA_glycosylase"/>
</dbReference>
<evidence type="ECO:0000256" key="2">
    <source>
        <dbReference type="ARBA" id="ARBA00023204"/>
    </source>
</evidence>
<dbReference type="RefSeq" id="WP_203917507.1">
    <property type="nucleotide sequence ID" value="NZ_BONZ01000017.1"/>
</dbReference>